<dbReference type="GeneID" id="89995047"/>
<dbReference type="RefSeq" id="XP_064735538.1">
    <property type="nucleotide sequence ID" value="XM_064870041.1"/>
</dbReference>
<evidence type="ECO:0000256" key="1">
    <source>
        <dbReference type="SAM" id="MobiDB-lite"/>
    </source>
</evidence>
<evidence type="ECO:0000313" key="4">
    <source>
        <dbReference type="Proteomes" id="UP001334248"/>
    </source>
</evidence>
<dbReference type="Gene3D" id="2.60.120.620">
    <property type="entry name" value="q2cbj1_9rhob like domain"/>
    <property type="match status" value="1"/>
</dbReference>
<feature type="domain" description="Prolyl 4-hydroxylase alpha subunit Fe(2+) 2OG dioxygenase" evidence="2">
    <location>
        <begin position="163"/>
        <end position="248"/>
    </location>
</feature>
<dbReference type="PANTHER" id="PTHR33099:SF7">
    <property type="entry name" value="MYND-TYPE DOMAIN-CONTAINING PROTEIN"/>
    <property type="match status" value="1"/>
</dbReference>
<dbReference type="PANTHER" id="PTHR33099">
    <property type="entry name" value="FE2OG DIOXYGENASE DOMAIN-CONTAINING PROTEIN"/>
    <property type="match status" value="1"/>
</dbReference>
<feature type="region of interest" description="Disordered" evidence="1">
    <location>
        <begin position="896"/>
        <end position="944"/>
    </location>
</feature>
<dbReference type="Proteomes" id="UP001334248">
    <property type="component" value="Unassembled WGS sequence"/>
</dbReference>
<evidence type="ECO:0000313" key="3">
    <source>
        <dbReference type="EMBL" id="KAK5947448.1"/>
    </source>
</evidence>
<accession>A0ABR0S4Q3</accession>
<name>A0ABR0S4Q3_9EURO</name>
<evidence type="ECO:0000259" key="2">
    <source>
        <dbReference type="Pfam" id="PF13640"/>
    </source>
</evidence>
<dbReference type="EMBL" id="JAVHJV010000001">
    <property type="protein sequence ID" value="KAK5947448.1"/>
    <property type="molecule type" value="Genomic_DNA"/>
</dbReference>
<protein>
    <recommendedName>
        <fullName evidence="2">Prolyl 4-hydroxylase alpha subunit Fe(2+) 2OG dioxygenase domain-containing protein</fullName>
    </recommendedName>
</protein>
<reference evidence="3 4" key="1">
    <citation type="journal article" date="2023" name="Res Sq">
        <title>Genomic and morphological characterization of Knufia obscura isolated from the Mars 2020 spacecraft assembly facility.</title>
        <authorList>
            <person name="Chander A.M."/>
            <person name="Teixeira M.M."/>
            <person name="Singh N.K."/>
            <person name="Williams M.P."/>
            <person name="Parker C.W."/>
            <person name="Leo P."/>
            <person name="Stajich J.E."/>
            <person name="Torok T."/>
            <person name="Tighe S."/>
            <person name="Mason C.E."/>
            <person name="Venkateswaran K."/>
        </authorList>
    </citation>
    <scope>NUCLEOTIDE SEQUENCE [LARGE SCALE GENOMIC DNA]</scope>
    <source>
        <strain evidence="3 4">CCFEE 5817</strain>
    </source>
</reference>
<gene>
    <name evidence="3" type="ORF">PMZ80_001598</name>
</gene>
<keyword evidence="4" id="KW-1185">Reference proteome</keyword>
<comment type="caution">
    <text evidence="3">The sequence shown here is derived from an EMBL/GenBank/DDBJ whole genome shotgun (WGS) entry which is preliminary data.</text>
</comment>
<dbReference type="Pfam" id="PF13640">
    <property type="entry name" value="2OG-FeII_Oxy_3"/>
    <property type="match status" value="1"/>
</dbReference>
<organism evidence="3 4">
    <name type="scientific">Knufia obscura</name>
    <dbReference type="NCBI Taxonomy" id="1635080"/>
    <lineage>
        <taxon>Eukaryota</taxon>
        <taxon>Fungi</taxon>
        <taxon>Dikarya</taxon>
        <taxon>Ascomycota</taxon>
        <taxon>Pezizomycotina</taxon>
        <taxon>Eurotiomycetes</taxon>
        <taxon>Chaetothyriomycetidae</taxon>
        <taxon>Chaetothyriales</taxon>
        <taxon>Trichomeriaceae</taxon>
        <taxon>Knufia</taxon>
    </lineage>
</organism>
<dbReference type="InterPro" id="IPR044862">
    <property type="entry name" value="Pro_4_hyd_alph_FE2OG_OXY"/>
</dbReference>
<proteinExistence type="predicted"/>
<sequence>MSEHNPLEGAIVPALDNHNFETGLGGGDDQPSEEDELPTYEEFNYELLNTLDRILTDGTFAYSGVLPQYPNPGLTVNNLGVIGLPLSDRDAKALISQCQQSPFGKGVRTLIDLSVRKCWELASDQFSIKNAAWPTFVNGLLDKAYQEFGLSCPRQNVSAELYKLLLYEEGAFFKPHQDSEKTPGMFGTLVVSLPSKHEGGTVVLSHNKQKYQYDSAKASEFETSFAAWYADVFHEVQPVTSGHCLVLTYNLVQQTSDVPQKAPSGDQNTHLRSLLSAYEKAIEQGWDEYPSDVCKALGFDIYLAAFEKQIRKSDEDYEEEYDRTERFNYVVQLDGTRCAFTPDYEKTCQLETEDTDDESADESEHESFTGNAGAEATFWYRDSVVLIVPPSKRVDVAISSANLFGGANVILPDLCKKARTSELAKKQLRSLCQRVLDKHGSIPSYYTSNEQRDACMTSITIATLEHDWTDLFDLVPAVQKLNPECLEALGRQIATSGIIAYASCLESMVRAADSFSKKFDTLDSIQKTYWKTGSADQNSAKSAEFSAWHRRMLQGLLSAPGKLDKMDGTSLASLACFCDVDVAHQIMPLLKQSSAQTKTAFLRQYHIFVQNDATVSTAVHRNSLEEGLRMLWSSFQYAQPKPAVDPDLAYAYSMGLGRYAQGPNLQVLADEEENRTIMRHELKDLVDMTKQYTSMPMTQMLQVLEDALASCDGEYLKDKLVPLSASIMAGKIGPLNTEEDSSLHPAVSSYITSILCHYITKFVGKEPSRVVNYSLPTRGCGCGDCQHVNRFMVDGSRTELHYAVNKQRRAHLHSYFTDRGGSYTVDTLRHTSTHTWHVVKNTSGQKKTLQELAVRVQDAQKLLKTIGGDEKQLLKKFLGQHFEAIAACRVEKLPNLNSPRKPLKLAGSSANGAIDGSRKRPAPGEDSGEQENSVVKRGRPRFPGGVEIVDLTGL</sequence>